<comment type="caution">
    <text evidence="18">The sequence shown here is derived from an EMBL/GenBank/DDBJ whole genome shotgun (WGS) entry which is preliminary data.</text>
</comment>
<dbReference type="RefSeq" id="WP_345531254.1">
    <property type="nucleotide sequence ID" value="NZ_BAABLD010000002.1"/>
</dbReference>
<feature type="transmembrane region" description="Helical" evidence="15">
    <location>
        <begin position="162"/>
        <end position="184"/>
    </location>
</feature>
<evidence type="ECO:0000313" key="18">
    <source>
        <dbReference type="EMBL" id="GAA5159218.1"/>
    </source>
</evidence>
<dbReference type="InterPro" id="IPR003594">
    <property type="entry name" value="HATPase_dom"/>
</dbReference>
<dbReference type="SUPFAM" id="SSF158472">
    <property type="entry name" value="HAMP domain-like"/>
    <property type="match status" value="1"/>
</dbReference>
<evidence type="ECO:0000256" key="9">
    <source>
        <dbReference type="ARBA" id="ARBA00022741"/>
    </source>
</evidence>
<keyword evidence="8 15" id="KW-0812">Transmembrane</keyword>
<dbReference type="Pfam" id="PF16524">
    <property type="entry name" value="RisS_PPD"/>
    <property type="match status" value="1"/>
</dbReference>
<evidence type="ECO:0000313" key="19">
    <source>
        <dbReference type="Proteomes" id="UP001500547"/>
    </source>
</evidence>
<dbReference type="PROSITE" id="PS50885">
    <property type="entry name" value="HAMP"/>
    <property type="match status" value="1"/>
</dbReference>
<evidence type="ECO:0000256" key="1">
    <source>
        <dbReference type="ARBA" id="ARBA00000085"/>
    </source>
</evidence>
<dbReference type="CDD" id="cd00082">
    <property type="entry name" value="HisKA"/>
    <property type="match status" value="1"/>
</dbReference>
<dbReference type="GO" id="GO:0005524">
    <property type="term" value="F:ATP binding"/>
    <property type="evidence" value="ECO:0007669"/>
    <property type="project" value="UniProtKB-KW"/>
</dbReference>
<keyword evidence="12 15" id="KW-1133">Transmembrane helix</keyword>
<name>A0ABP9QCA8_9RHOO</name>
<dbReference type="SUPFAM" id="SSF47384">
    <property type="entry name" value="Homodimeric domain of signal transducing histidine kinase"/>
    <property type="match status" value="1"/>
</dbReference>
<accession>A0ABP9QCA8</accession>
<keyword evidence="9" id="KW-0547">Nucleotide-binding</keyword>
<evidence type="ECO:0000259" key="16">
    <source>
        <dbReference type="PROSITE" id="PS50109"/>
    </source>
</evidence>
<feature type="transmembrane region" description="Helical" evidence="15">
    <location>
        <begin position="15"/>
        <end position="35"/>
    </location>
</feature>
<gene>
    <name evidence="18" type="ORF">GCM10025770_05070</name>
</gene>
<evidence type="ECO:0000256" key="10">
    <source>
        <dbReference type="ARBA" id="ARBA00022777"/>
    </source>
</evidence>
<evidence type="ECO:0000256" key="8">
    <source>
        <dbReference type="ARBA" id="ARBA00022692"/>
    </source>
</evidence>
<dbReference type="Gene3D" id="3.30.565.10">
    <property type="entry name" value="Histidine kinase-like ATPase, C-terminal domain"/>
    <property type="match status" value="1"/>
</dbReference>
<dbReference type="InterPro" id="IPR005467">
    <property type="entry name" value="His_kinase_dom"/>
</dbReference>
<keyword evidence="5" id="KW-0997">Cell inner membrane</keyword>
<keyword evidence="6" id="KW-0597">Phosphoprotein</keyword>
<evidence type="ECO:0000256" key="4">
    <source>
        <dbReference type="ARBA" id="ARBA00022475"/>
    </source>
</evidence>
<evidence type="ECO:0000259" key="17">
    <source>
        <dbReference type="PROSITE" id="PS50885"/>
    </source>
</evidence>
<evidence type="ECO:0000256" key="12">
    <source>
        <dbReference type="ARBA" id="ARBA00022989"/>
    </source>
</evidence>
<dbReference type="EC" id="2.7.13.3" evidence="3"/>
<keyword evidence="14 15" id="KW-0472">Membrane</keyword>
<dbReference type="Gene3D" id="1.10.287.130">
    <property type="match status" value="1"/>
</dbReference>
<evidence type="ECO:0000256" key="5">
    <source>
        <dbReference type="ARBA" id="ARBA00022519"/>
    </source>
</evidence>
<evidence type="ECO:0000256" key="13">
    <source>
        <dbReference type="ARBA" id="ARBA00023012"/>
    </source>
</evidence>
<dbReference type="InterPro" id="IPR032408">
    <property type="entry name" value="RisS_PPD"/>
</dbReference>
<dbReference type="InterPro" id="IPR004358">
    <property type="entry name" value="Sig_transdc_His_kin-like_C"/>
</dbReference>
<dbReference type="PRINTS" id="PR00344">
    <property type="entry name" value="BCTRLSENSOR"/>
</dbReference>
<dbReference type="SUPFAM" id="SSF55874">
    <property type="entry name" value="ATPase domain of HSP90 chaperone/DNA topoisomerase II/histidine kinase"/>
    <property type="match status" value="1"/>
</dbReference>
<dbReference type="InterPro" id="IPR038421">
    <property type="entry name" value="RisS_PPD_sf"/>
</dbReference>
<sequence length="462" mass="50780">MRLPLTLPKPWPRTLLWRSFLLIAMLMGLSLLAWFQIYKQISIRSRTEQTAQMLASAVNLTRSALLAADATRRGLLLVQLMSQEGLRVYPAEPTDLVVEAEDTGFMQDLHEALQRRIGPSTRIASSVEGEEGFFVSFVLDDAVPEDEYWLMLPAERIRAGTLAGWIGWALIVLLLSLLGAWLLMFSVSRPLKSLEHAARMVGQGELPPALPERGPRELRAVAEAFNQMSHDLAQLESDRALILAGVSHDLRTPLARLRLGLELSGVPDTELEAMSTDIDDMDRIIGQFLDFARDTQAVELLETDLAGMLGELAERYRKRGANIVLEAEALPPLKLRADALRRAIANLIDNALRYGGKEQTIDVSLRRDKTQLIIEVADQGPGIPESQFERLKRPFTRLEQARSNTDGSGLGLAIVDRITRQHGGQFELANREGGGLSARIVLPATPPSGGSAQGVPGPVTSA</sequence>
<feature type="domain" description="Histidine kinase" evidence="16">
    <location>
        <begin position="245"/>
        <end position="446"/>
    </location>
</feature>
<evidence type="ECO:0000256" key="14">
    <source>
        <dbReference type="ARBA" id="ARBA00023136"/>
    </source>
</evidence>
<dbReference type="Pfam" id="PF00512">
    <property type="entry name" value="HisKA"/>
    <property type="match status" value="1"/>
</dbReference>
<keyword evidence="7" id="KW-0808">Transferase</keyword>
<dbReference type="PANTHER" id="PTHR44936:SF5">
    <property type="entry name" value="SENSOR HISTIDINE KINASE ENVZ"/>
    <property type="match status" value="1"/>
</dbReference>
<evidence type="ECO:0000256" key="7">
    <source>
        <dbReference type="ARBA" id="ARBA00022679"/>
    </source>
</evidence>
<dbReference type="InterPro" id="IPR003661">
    <property type="entry name" value="HisK_dim/P_dom"/>
</dbReference>
<comment type="catalytic activity">
    <reaction evidence="1">
        <text>ATP + protein L-histidine = ADP + protein N-phospho-L-histidine.</text>
        <dbReference type="EC" id="2.7.13.3"/>
    </reaction>
</comment>
<keyword evidence="13" id="KW-0902">Two-component regulatory system</keyword>
<dbReference type="CDD" id="cd06225">
    <property type="entry name" value="HAMP"/>
    <property type="match status" value="1"/>
</dbReference>
<evidence type="ECO:0000256" key="11">
    <source>
        <dbReference type="ARBA" id="ARBA00022840"/>
    </source>
</evidence>
<evidence type="ECO:0000256" key="3">
    <source>
        <dbReference type="ARBA" id="ARBA00012438"/>
    </source>
</evidence>
<dbReference type="Gene3D" id="3.30.450.300">
    <property type="entry name" value="Sensor histidine kinase RisS, periplasmic domain"/>
    <property type="match status" value="1"/>
</dbReference>
<evidence type="ECO:0000256" key="2">
    <source>
        <dbReference type="ARBA" id="ARBA00004429"/>
    </source>
</evidence>
<dbReference type="EMBL" id="BAABLD010000002">
    <property type="protein sequence ID" value="GAA5159218.1"/>
    <property type="molecule type" value="Genomic_DNA"/>
</dbReference>
<proteinExistence type="predicted"/>
<keyword evidence="19" id="KW-1185">Reference proteome</keyword>
<keyword evidence="10" id="KW-0418">Kinase</keyword>
<dbReference type="InterPro" id="IPR050980">
    <property type="entry name" value="2C_sensor_his_kinase"/>
</dbReference>
<dbReference type="SMART" id="SM00387">
    <property type="entry name" value="HATPase_c"/>
    <property type="match status" value="1"/>
</dbReference>
<organism evidence="18 19">
    <name type="scientific">Viridibacterium curvum</name>
    <dbReference type="NCBI Taxonomy" id="1101404"/>
    <lineage>
        <taxon>Bacteria</taxon>
        <taxon>Pseudomonadati</taxon>
        <taxon>Pseudomonadota</taxon>
        <taxon>Betaproteobacteria</taxon>
        <taxon>Rhodocyclales</taxon>
        <taxon>Rhodocyclaceae</taxon>
        <taxon>Viridibacterium</taxon>
    </lineage>
</organism>
<dbReference type="InterPro" id="IPR036890">
    <property type="entry name" value="HATPase_C_sf"/>
</dbReference>
<dbReference type="InterPro" id="IPR036097">
    <property type="entry name" value="HisK_dim/P_sf"/>
</dbReference>
<evidence type="ECO:0000256" key="6">
    <source>
        <dbReference type="ARBA" id="ARBA00022553"/>
    </source>
</evidence>
<dbReference type="SMART" id="SM00388">
    <property type="entry name" value="HisKA"/>
    <property type="match status" value="1"/>
</dbReference>
<dbReference type="SMART" id="SM00304">
    <property type="entry name" value="HAMP"/>
    <property type="match status" value="1"/>
</dbReference>
<keyword evidence="4" id="KW-1003">Cell membrane</keyword>
<evidence type="ECO:0000256" key="15">
    <source>
        <dbReference type="SAM" id="Phobius"/>
    </source>
</evidence>
<dbReference type="Pfam" id="PF00672">
    <property type="entry name" value="HAMP"/>
    <property type="match status" value="1"/>
</dbReference>
<dbReference type="PROSITE" id="PS50109">
    <property type="entry name" value="HIS_KIN"/>
    <property type="match status" value="1"/>
</dbReference>
<dbReference type="Pfam" id="PF02518">
    <property type="entry name" value="HATPase_c"/>
    <property type="match status" value="1"/>
</dbReference>
<dbReference type="Proteomes" id="UP001500547">
    <property type="component" value="Unassembled WGS sequence"/>
</dbReference>
<comment type="subcellular location">
    <subcellularLocation>
        <location evidence="2">Cell inner membrane</location>
        <topology evidence="2">Multi-pass membrane protein</topology>
    </subcellularLocation>
</comment>
<dbReference type="PANTHER" id="PTHR44936">
    <property type="entry name" value="SENSOR PROTEIN CREC"/>
    <property type="match status" value="1"/>
</dbReference>
<dbReference type="Gene3D" id="1.10.8.500">
    <property type="entry name" value="HAMP domain in histidine kinase"/>
    <property type="match status" value="1"/>
</dbReference>
<reference evidence="19" key="1">
    <citation type="journal article" date="2019" name="Int. J. Syst. Evol. Microbiol.">
        <title>The Global Catalogue of Microorganisms (GCM) 10K type strain sequencing project: providing services to taxonomists for standard genome sequencing and annotation.</title>
        <authorList>
            <consortium name="The Broad Institute Genomics Platform"/>
            <consortium name="The Broad Institute Genome Sequencing Center for Infectious Disease"/>
            <person name="Wu L."/>
            <person name="Ma J."/>
        </authorList>
    </citation>
    <scope>NUCLEOTIDE SEQUENCE [LARGE SCALE GENOMIC DNA]</scope>
    <source>
        <strain evidence="19">JCM 18715</strain>
    </source>
</reference>
<keyword evidence="11 18" id="KW-0067">ATP-binding</keyword>
<dbReference type="InterPro" id="IPR003660">
    <property type="entry name" value="HAMP_dom"/>
</dbReference>
<feature type="domain" description="HAMP" evidence="17">
    <location>
        <begin position="185"/>
        <end position="237"/>
    </location>
</feature>
<protein>
    <recommendedName>
        <fullName evidence="3">histidine kinase</fullName>
        <ecNumber evidence="3">2.7.13.3</ecNumber>
    </recommendedName>
</protein>